<reference evidence="2 3" key="1">
    <citation type="submission" date="2015-02" db="EMBL/GenBank/DDBJ databases">
        <title>Draft genome sequences of ten Microbacterium spp. with emphasis on heavy metal contaminated environments.</title>
        <authorList>
            <person name="Corretto E."/>
        </authorList>
    </citation>
    <scope>NUCLEOTIDE SEQUENCE [LARGE SCALE GENOMIC DNA]</scope>
    <source>
        <strain evidence="2 3">DSM 12510</strain>
    </source>
</reference>
<evidence type="ECO:0000313" key="3">
    <source>
        <dbReference type="Proteomes" id="UP000033956"/>
    </source>
</evidence>
<sequence>MGKRSEVRQYAGSGVNRDEVGERLPLEAKTLRPGDAEDRNGLRGESGVGHGILLEMEWGLTRSRQPSSLYLRNP</sequence>
<dbReference type="STRING" id="92835.RS81_01934"/>
<feature type="compositionally biased region" description="Basic and acidic residues" evidence="1">
    <location>
        <begin position="16"/>
        <end position="42"/>
    </location>
</feature>
<evidence type="ECO:0000256" key="1">
    <source>
        <dbReference type="SAM" id="MobiDB-lite"/>
    </source>
</evidence>
<evidence type="ECO:0000313" key="2">
    <source>
        <dbReference type="EMBL" id="KJL39517.1"/>
    </source>
</evidence>
<accession>A0A0M2H6H7</accession>
<feature type="region of interest" description="Disordered" evidence="1">
    <location>
        <begin position="1"/>
        <end position="47"/>
    </location>
</feature>
<name>A0A0M2H6H7_9MICO</name>
<gene>
    <name evidence="2" type="ORF">RS81_01934</name>
</gene>
<dbReference type="EMBL" id="JYIZ01000049">
    <property type="protein sequence ID" value="KJL39517.1"/>
    <property type="molecule type" value="Genomic_DNA"/>
</dbReference>
<dbReference type="PATRIC" id="fig|92835.4.peg.1958"/>
<comment type="caution">
    <text evidence="2">The sequence shown here is derived from an EMBL/GenBank/DDBJ whole genome shotgun (WGS) entry which is preliminary data.</text>
</comment>
<keyword evidence="3" id="KW-1185">Reference proteome</keyword>
<protein>
    <submittedName>
        <fullName evidence="2">Uncharacterized protein</fullName>
    </submittedName>
</protein>
<dbReference type="Proteomes" id="UP000033956">
    <property type="component" value="Unassembled WGS sequence"/>
</dbReference>
<proteinExistence type="predicted"/>
<organism evidence="2 3">
    <name type="scientific">Microbacterium terrae</name>
    <dbReference type="NCBI Taxonomy" id="69369"/>
    <lineage>
        <taxon>Bacteria</taxon>
        <taxon>Bacillati</taxon>
        <taxon>Actinomycetota</taxon>
        <taxon>Actinomycetes</taxon>
        <taxon>Micrococcales</taxon>
        <taxon>Microbacteriaceae</taxon>
        <taxon>Microbacterium</taxon>
    </lineage>
</organism>
<dbReference type="AlphaFoldDB" id="A0A0M2H6H7"/>